<accession>A0ABV4BB59</accession>
<evidence type="ECO:0000313" key="3">
    <source>
        <dbReference type="Proteomes" id="UP001564408"/>
    </source>
</evidence>
<dbReference type="RefSeq" id="WP_369666089.1">
    <property type="nucleotide sequence ID" value="NZ_JBDKXB010000004.1"/>
</dbReference>
<comment type="caution">
    <text evidence="2">The sequence shown here is derived from an EMBL/GenBank/DDBJ whole genome shotgun (WGS) entry which is preliminary data.</text>
</comment>
<feature type="compositionally biased region" description="Gly residues" evidence="1">
    <location>
        <begin position="78"/>
        <end position="94"/>
    </location>
</feature>
<reference evidence="2 3" key="1">
    <citation type="submission" date="2024-05" db="EMBL/GenBank/DDBJ databases">
        <title>Genome Sequence and Characterization of the New Strain Purple Sulfur Bacterium of Genus Thioalkalicoccus.</title>
        <authorList>
            <person name="Bryantseva I.A."/>
            <person name="Kyndt J.A."/>
            <person name="Imhoff J.F."/>
        </authorList>
    </citation>
    <scope>NUCLEOTIDE SEQUENCE [LARGE SCALE GENOMIC DNA]</scope>
    <source>
        <strain evidence="2 3">Um2</strain>
    </source>
</reference>
<feature type="region of interest" description="Disordered" evidence="1">
    <location>
        <begin position="150"/>
        <end position="180"/>
    </location>
</feature>
<protein>
    <submittedName>
        <fullName evidence="2">DUF2076 domain-containing protein</fullName>
    </submittedName>
</protein>
<feature type="region of interest" description="Disordered" evidence="1">
    <location>
        <begin position="9"/>
        <end position="31"/>
    </location>
</feature>
<dbReference type="Pfam" id="PF09849">
    <property type="entry name" value="DUF2076"/>
    <property type="match status" value="1"/>
</dbReference>
<feature type="compositionally biased region" description="Acidic residues" evidence="1">
    <location>
        <begin position="165"/>
        <end position="180"/>
    </location>
</feature>
<dbReference type="EMBL" id="JBDKXB010000004">
    <property type="protein sequence ID" value="MEY6431706.1"/>
    <property type="molecule type" value="Genomic_DNA"/>
</dbReference>
<evidence type="ECO:0000313" key="2">
    <source>
        <dbReference type="EMBL" id="MEY6431706.1"/>
    </source>
</evidence>
<sequence>MDNHERALIGELFGKLDQAERQSGPRDAGAEQAIREAVQRQPAAPYYMAQTILVQEQALQNLGQRVQELEQQAAQRPSGGGGFLGGLFGTGGPPGRAAGTSPFANRGTAPAAGQARGGFMGSALQTAAAVAGGVLLANAVTGLFSNGIADAQAGEPDVGSTGEDMGTDDSPFDGFELDDF</sequence>
<evidence type="ECO:0000256" key="1">
    <source>
        <dbReference type="SAM" id="MobiDB-lite"/>
    </source>
</evidence>
<gene>
    <name evidence="2" type="ORF">ABC977_04705</name>
</gene>
<proteinExistence type="predicted"/>
<dbReference type="InterPro" id="IPR018648">
    <property type="entry name" value="DUF2076"/>
</dbReference>
<name>A0ABV4BB59_9GAMM</name>
<organism evidence="2 3">
    <name type="scientific">Thioalkalicoccus limnaeus</name>
    <dbReference type="NCBI Taxonomy" id="120681"/>
    <lineage>
        <taxon>Bacteria</taxon>
        <taxon>Pseudomonadati</taxon>
        <taxon>Pseudomonadota</taxon>
        <taxon>Gammaproteobacteria</taxon>
        <taxon>Chromatiales</taxon>
        <taxon>Chromatiaceae</taxon>
        <taxon>Thioalkalicoccus</taxon>
    </lineage>
</organism>
<keyword evidence="3" id="KW-1185">Reference proteome</keyword>
<dbReference type="Proteomes" id="UP001564408">
    <property type="component" value="Unassembled WGS sequence"/>
</dbReference>
<feature type="region of interest" description="Disordered" evidence="1">
    <location>
        <begin position="69"/>
        <end position="114"/>
    </location>
</feature>